<evidence type="ECO:0000259" key="5">
    <source>
        <dbReference type="Pfam" id="PF00884"/>
    </source>
</evidence>
<dbReference type="Proteomes" id="UP001231587">
    <property type="component" value="Unassembled WGS sequence"/>
</dbReference>
<dbReference type="PROSITE" id="PS00523">
    <property type="entry name" value="SULFATASE_1"/>
    <property type="match status" value="1"/>
</dbReference>
<dbReference type="InterPro" id="IPR017850">
    <property type="entry name" value="Alkaline_phosphatase_core_sf"/>
</dbReference>
<dbReference type="EMBL" id="JAGGJQ010000005">
    <property type="protein sequence ID" value="MBP1840038.1"/>
    <property type="molecule type" value="Genomic_DNA"/>
</dbReference>
<dbReference type="InterPro" id="IPR024607">
    <property type="entry name" value="Sulfatase_CS"/>
</dbReference>
<accession>A0A9X0YNA0</accession>
<comment type="similarity">
    <text evidence="1">Belongs to the sulfatase family.</text>
</comment>
<sequence length="515" mass="57820">MSIVFFSCNEKEEKKSITNTTKPNIIYILADDLGYGDVSIYNENSKIQTPNIDNLASEGVMYTDAHTSSAVCTPTRYSILTGRYNWRTRLKKGVVSGYSKSLIKPERTTIADALKAEGYTTAFIGKWHMGWDWDITKSDSLDHDNLKARPEVDFSKPIKNGPNTHGFDYSYGFCGSLDMPPYVWVENDMPTAIPTKITKGKTRQGTWREGLTADNFVHEQALPDITKHTVNYINTNASKKEPFFVYMPLPAPHTPILPTEAFQGKSNLDNPYADFVIMVDWVVGEVTKALEANGISENTLIVFTSDNGCSPTANFKQLKSKGHNPSYEYRGFKSDIFEGGHRVPYIMTWKNKIKPSKSDQLVCTTDFFATIADLLNIDIADDVAEDSFSHLSSTNLDSDAPKRESIIHHSVQGEFAYRKGDWKVNFCPGSGGWSFPNRNIKKSVFESLPQVQLYNIKDDVAETQNVQANHPEIIKTYKAEVLQIINEGRSTAGAKQENDAVDAWPQLEKLKEIKL</sequence>
<dbReference type="PROSITE" id="PS00149">
    <property type="entry name" value="SULFATASE_2"/>
    <property type="match status" value="1"/>
</dbReference>
<evidence type="ECO:0000313" key="8">
    <source>
        <dbReference type="Proteomes" id="UP001138672"/>
    </source>
</evidence>
<dbReference type="Proteomes" id="UP001138672">
    <property type="component" value="Unassembled WGS sequence"/>
</dbReference>
<dbReference type="InterPro" id="IPR050738">
    <property type="entry name" value="Sulfatase"/>
</dbReference>
<dbReference type="Gene3D" id="3.40.720.10">
    <property type="entry name" value="Alkaline Phosphatase, subunit A"/>
    <property type="match status" value="1"/>
</dbReference>
<feature type="domain" description="Sulfatase N-terminal" evidence="5">
    <location>
        <begin position="23"/>
        <end position="377"/>
    </location>
</feature>
<keyword evidence="3" id="KW-0378">Hydrolase</keyword>
<dbReference type="PANTHER" id="PTHR42693">
    <property type="entry name" value="ARYLSULFATASE FAMILY MEMBER"/>
    <property type="match status" value="1"/>
</dbReference>
<evidence type="ECO:0000256" key="2">
    <source>
        <dbReference type="ARBA" id="ARBA00022723"/>
    </source>
</evidence>
<evidence type="ECO:0000256" key="3">
    <source>
        <dbReference type="ARBA" id="ARBA00022801"/>
    </source>
</evidence>
<dbReference type="Pfam" id="PF00884">
    <property type="entry name" value="Sulfatase"/>
    <property type="match status" value="1"/>
</dbReference>
<protein>
    <submittedName>
        <fullName evidence="6">Arylsulfatase A-like enzyme</fullName>
    </submittedName>
</protein>
<dbReference type="RefSeq" id="WP_083495742.1">
    <property type="nucleotide sequence ID" value="NZ_JAGGJQ010000005.1"/>
</dbReference>
<keyword evidence="2" id="KW-0479">Metal-binding</keyword>
<dbReference type="GO" id="GO:0046872">
    <property type="term" value="F:metal ion binding"/>
    <property type="evidence" value="ECO:0007669"/>
    <property type="project" value="UniProtKB-KW"/>
</dbReference>
<dbReference type="AlphaFoldDB" id="A0A9X0YNA0"/>
<comment type="caution">
    <text evidence="6">The sequence shown here is derived from an EMBL/GenBank/DDBJ whole genome shotgun (WGS) entry which is preliminary data.</text>
</comment>
<dbReference type="Gene3D" id="3.30.1120.10">
    <property type="match status" value="1"/>
</dbReference>
<dbReference type="GO" id="GO:0004065">
    <property type="term" value="F:arylsulfatase activity"/>
    <property type="evidence" value="ECO:0007669"/>
    <property type="project" value="TreeGrafter"/>
</dbReference>
<evidence type="ECO:0000313" key="6">
    <source>
        <dbReference type="EMBL" id="MBP1840038.1"/>
    </source>
</evidence>
<dbReference type="EMBL" id="JAUSUU010000006">
    <property type="protein sequence ID" value="MDQ0335638.1"/>
    <property type="molecule type" value="Genomic_DNA"/>
</dbReference>
<evidence type="ECO:0000313" key="9">
    <source>
        <dbReference type="Proteomes" id="UP001231587"/>
    </source>
</evidence>
<evidence type="ECO:0000313" key="7">
    <source>
        <dbReference type="EMBL" id="MDQ0335638.1"/>
    </source>
</evidence>
<name>A0A9X0YNA0_9FLAO</name>
<dbReference type="PANTHER" id="PTHR42693:SF53">
    <property type="entry name" value="ENDO-4-O-SULFATASE"/>
    <property type="match status" value="1"/>
</dbReference>
<organism evidence="6 8">
    <name type="scientific">Formosa algae</name>
    <dbReference type="NCBI Taxonomy" id="225843"/>
    <lineage>
        <taxon>Bacteria</taxon>
        <taxon>Pseudomonadati</taxon>
        <taxon>Bacteroidota</taxon>
        <taxon>Flavobacteriia</taxon>
        <taxon>Flavobacteriales</taxon>
        <taxon>Flavobacteriaceae</taxon>
        <taxon>Formosa</taxon>
    </lineage>
</organism>
<evidence type="ECO:0000256" key="1">
    <source>
        <dbReference type="ARBA" id="ARBA00008779"/>
    </source>
</evidence>
<dbReference type="SUPFAM" id="SSF53649">
    <property type="entry name" value="Alkaline phosphatase-like"/>
    <property type="match status" value="1"/>
</dbReference>
<reference evidence="6" key="1">
    <citation type="submission" date="2021-03" db="EMBL/GenBank/DDBJ databases">
        <title>Genomic Encyclopedia of Type Strains, Phase IV (KMG-IV): sequencing the most valuable type-strain genomes for metagenomic binning, comparative biology and taxonomic classification.</title>
        <authorList>
            <person name="Goeker M."/>
        </authorList>
    </citation>
    <scope>NUCLEOTIDE SEQUENCE</scope>
    <source>
        <strain evidence="6">DSM 15523</strain>
        <strain evidence="7 9">DSM 16476</strain>
    </source>
</reference>
<keyword evidence="4" id="KW-0106">Calcium</keyword>
<keyword evidence="9" id="KW-1185">Reference proteome</keyword>
<proteinExistence type="inferred from homology"/>
<dbReference type="CDD" id="cd16143">
    <property type="entry name" value="ARS_like"/>
    <property type="match status" value="1"/>
</dbReference>
<evidence type="ECO:0000256" key="4">
    <source>
        <dbReference type="ARBA" id="ARBA00022837"/>
    </source>
</evidence>
<dbReference type="InterPro" id="IPR000917">
    <property type="entry name" value="Sulfatase_N"/>
</dbReference>
<gene>
    <name evidence="6" type="ORF">J2Z56_001965</name>
    <name evidence="7" type="ORF">J2Z57_002089</name>
</gene>